<feature type="transmembrane region" description="Helical" evidence="7">
    <location>
        <begin position="143"/>
        <end position="162"/>
    </location>
</feature>
<sequence>MNPIILALVTVVLGVIACVTYFFGSNWVLDRIYPDTGPNAGRNINRANAVRPWLFMLPAIAILGLYLVYPVFNSIWLSMMDRSRENFVGLENYRWMIADDKFQESLFNNAMWLIIVPAMSTLFGLIAAGLTDRIWWGNIAKSLIFMPMAISFVGASVIWKFIYDYRGEDQTQIGLLNSIVTSLGGDPQAWITIPFWNDIFLMVILIWIQTGFAMVILSAALRGIPEETIEAAVLDGAGPLTVFFKIKIPQIAGTIAVVWTTITILVLKVFDIVFAMTNGEWGTQVLANYMYRMTFIDGHAGRGSAIALTIMVLVIPIMIWNIRNALKENA</sequence>
<accession>A0A2C9CMW7</accession>
<name>A0A2C9CMW7_9RHOB</name>
<protein>
    <submittedName>
        <fullName evidence="9">Alpha-glucoside transport system permease protein</fullName>
    </submittedName>
</protein>
<keyword evidence="10" id="KW-1185">Reference proteome</keyword>
<dbReference type="GO" id="GO:0055085">
    <property type="term" value="P:transmembrane transport"/>
    <property type="evidence" value="ECO:0007669"/>
    <property type="project" value="InterPro"/>
</dbReference>
<feature type="transmembrane region" description="Helical" evidence="7">
    <location>
        <begin position="199"/>
        <end position="221"/>
    </location>
</feature>
<dbReference type="Gene3D" id="1.10.3720.10">
    <property type="entry name" value="MetI-like"/>
    <property type="match status" value="1"/>
</dbReference>
<dbReference type="GO" id="GO:0005886">
    <property type="term" value="C:plasma membrane"/>
    <property type="evidence" value="ECO:0007669"/>
    <property type="project" value="UniProtKB-SubCell"/>
</dbReference>
<comment type="similarity">
    <text evidence="7">Belongs to the binding-protein-dependent transport system permease family.</text>
</comment>
<comment type="subcellular location">
    <subcellularLocation>
        <location evidence="1 7">Cell membrane</location>
        <topology evidence="1 7">Multi-pass membrane protein</topology>
    </subcellularLocation>
</comment>
<dbReference type="SUPFAM" id="SSF160964">
    <property type="entry name" value="MalF N-terminal region-like"/>
    <property type="match status" value="1"/>
</dbReference>
<evidence type="ECO:0000256" key="7">
    <source>
        <dbReference type="RuleBase" id="RU363032"/>
    </source>
</evidence>
<evidence type="ECO:0000256" key="2">
    <source>
        <dbReference type="ARBA" id="ARBA00022448"/>
    </source>
</evidence>
<evidence type="ECO:0000256" key="1">
    <source>
        <dbReference type="ARBA" id="ARBA00004651"/>
    </source>
</evidence>
<evidence type="ECO:0000313" key="9">
    <source>
        <dbReference type="EMBL" id="SOH92736.1"/>
    </source>
</evidence>
<dbReference type="OrthoDB" id="9805974at2"/>
<dbReference type="PANTHER" id="PTHR30193">
    <property type="entry name" value="ABC TRANSPORTER PERMEASE PROTEIN"/>
    <property type="match status" value="1"/>
</dbReference>
<evidence type="ECO:0000259" key="8">
    <source>
        <dbReference type="PROSITE" id="PS50928"/>
    </source>
</evidence>
<dbReference type="AlphaFoldDB" id="A0A2C9CMW7"/>
<keyword evidence="4 7" id="KW-0812">Transmembrane</keyword>
<keyword evidence="3" id="KW-1003">Cell membrane</keyword>
<dbReference type="PROSITE" id="PS50928">
    <property type="entry name" value="ABC_TM1"/>
    <property type="match status" value="1"/>
</dbReference>
<keyword evidence="5 7" id="KW-1133">Transmembrane helix</keyword>
<feature type="transmembrane region" description="Helical" evidence="7">
    <location>
        <begin position="110"/>
        <end position="131"/>
    </location>
</feature>
<feature type="domain" description="ABC transmembrane type-1" evidence="8">
    <location>
        <begin position="106"/>
        <end position="323"/>
    </location>
</feature>
<dbReference type="InterPro" id="IPR035906">
    <property type="entry name" value="MetI-like_sf"/>
</dbReference>
<organism evidence="9 10">
    <name type="scientific">Pontivivens marinum</name>
    <dbReference type="NCBI Taxonomy" id="1690039"/>
    <lineage>
        <taxon>Bacteria</taxon>
        <taxon>Pseudomonadati</taxon>
        <taxon>Pseudomonadota</taxon>
        <taxon>Alphaproteobacteria</taxon>
        <taxon>Rhodobacterales</taxon>
        <taxon>Paracoccaceae</taxon>
        <taxon>Pontivivens</taxon>
    </lineage>
</organism>
<feature type="transmembrane region" description="Helical" evidence="7">
    <location>
        <begin position="6"/>
        <end position="29"/>
    </location>
</feature>
<feature type="transmembrane region" description="Helical" evidence="7">
    <location>
        <begin position="50"/>
        <end position="72"/>
    </location>
</feature>
<dbReference type="EMBL" id="OCTN01000001">
    <property type="protein sequence ID" value="SOH92736.1"/>
    <property type="molecule type" value="Genomic_DNA"/>
</dbReference>
<evidence type="ECO:0000256" key="3">
    <source>
        <dbReference type="ARBA" id="ARBA00022475"/>
    </source>
</evidence>
<feature type="transmembrane region" description="Helical" evidence="7">
    <location>
        <begin position="251"/>
        <end position="276"/>
    </location>
</feature>
<dbReference type="Proteomes" id="UP000220034">
    <property type="component" value="Unassembled WGS sequence"/>
</dbReference>
<feature type="transmembrane region" description="Helical" evidence="7">
    <location>
        <begin position="303"/>
        <end position="322"/>
    </location>
</feature>
<keyword evidence="6 7" id="KW-0472">Membrane</keyword>
<evidence type="ECO:0000256" key="5">
    <source>
        <dbReference type="ARBA" id="ARBA00022989"/>
    </source>
</evidence>
<evidence type="ECO:0000256" key="4">
    <source>
        <dbReference type="ARBA" id="ARBA00022692"/>
    </source>
</evidence>
<evidence type="ECO:0000256" key="6">
    <source>
        <dbReference type="ARBA" id="ARBA00023136"/>
    </source>
</evidence>
<dbReference type="PANTHER" id="PTHR30193:SF18">
    <property type="entry name" value="OSMOPROTECTIVE COMPOUNDS UPTAKE PERMEASE PROTEIN GGTC"/>
    <property type="match status" value="1"/>
</dbReference>
<dbReference type="SUPFAM" id="SSF161098">
    <property type="entry name" value="MetI-like"/>
    <property type="match status" value="1"/>
</dbReference>
<dbReference type="RefSeq" id="WP_097928301.1">
    <property type="nucleotide sequence ID" value="NZ_OCTN01000001.1"/>
</dbReference>
<gene>
    <name evidence="9" type="ORF">SAMN06273572_101584</name>
</gene>
<reference evidence="10" key="1">
    <citation type="submission" date="2017-09" db="EMBL/GenBank/DDBJ databases">
        <authorList>
            <person name="Varghese N."/>
            <person name="Submissions S."/>
        </authorList>
    </citation>
    <scope>NUCLEOTIDE SEQUENCE [LARGE SCALE GENOMIC DNA]</scope>
    <source>
        <strain evidence="10">C7</strain>
    </source>
</reference>
<proteinExistence type="inferred from homology"/>
<dbReference type="InterPro" id="IPR051393">
    <property type="entry name" value="ABC_transporter_permease"/>
</dbReference>
<evidence type="ECO:0000313" key="10">
    <source>
        <dbReference type="Proteomes" id="UP000220034"/>
    </source>
</evidence>
<keyword evidence="2 7" id="KW-0813">Transport</keyword>
<dbReference type="CDD" id="cd06261">
    <property type="entry name" value="TM_PBP2"/>
    <property type="match status" value="1"/>
</dbReference>
<dbReference type="Pfam" id="PF00528">
    <property type="entry name" value="BPD_transp_1"/>
    <property type="match status" value="1"/>
</dbReference>
<dbReference type="InterPro" id="IPR000515">
    <property type="entry name" value="MetI-like"/>
</dbReference>